<gene>
    <name evidence="3" type="ORF">GCM10009864_30660</name>
</gene>
<dbReference type="Pfam" id="PF10531">
    <property type="entry name" value="SLBB"/>
    <property type="match status" value="1"/>
</dbReference>
<feature type="compositionally biased region" description="Basic and acidic residues" evidence="1">
    <location>
        <begin position="174"/>
        <end position="202"/>
    </location>
</feature>
<feature type="compositionally biased region" description="Low complexity" evidence="1">
    <location>
        <begin position="92"/>
        <end position="103"/>
    </location>
</feature>
<dbReference type="InterPro" id="IPR010994">
    <property type="entry name" value="RuvA_2-like"/>
</dbReference>
<feature type="region of interest" description="Disordered" evidence="1">
    <location>
        <begin position="356"/>
        <end position="391"/>
    </location>
</feature>
<dbReference type="SUPFAM" id="SSF47781">
    <property type="entry name" value="RuvA domain 2-like"/>
    <property type="match status" value="1"/>
</dbReference>
<dbReference type="EMBL" id="BAAARK010000008">
    <property type="protein sequence ID" value="GAA2661214.1"/>
    <property type="molecule type" value="Genomic_DNA"/>
</dbReference>
<feature type="compositionally biased region" description="Gly residues" evidence="1">
    <location>
        <begin position="59"/>
        <end position="91"/>
    </location>
</feature>
<accession>A0ABN3RUL7</accession>
<feature type="compositionally biased region" description="Basic and acidic residues" evidence="1">
    <location>
        <begin position="32"/>
        <end position="44"/>
    </location>
</feature>
<dbReference type="Gene3D" id="3.10.560.10">
    <property type="entry name" value="Outer membrane lipoprotein wza domain like"/>
    <property type="match status" value="1"/>
</dbReference>
<dbReference type="Proteomes" id="UP001500994">
    <property type="component" value="Unassembled WGS sequence"/>
</dbReference>
<dbReference type="PANTHER" id="PTHR21180">
    <property type="entry name" value="ENDONUCLEASE/EXONUCLEASE/PHOSPHATASE FAMILY DOMAIN-CONTAINING PROTEIN 1"/>
    <property type="match status" value="1"/>
</dbReference>
<evidence type="ECO:0000256" key="1">
    <source>
        <dbReference type="SAM" id="MobiDB-lite"/>
    </source>
</evidence>
<comment type="caution">
    <text evidence="3">The sequence shown here is derived from an EMBL/GenBank/DDBJ whole genome shotgun (WGS) entry which is preliminary data.</text>
</comment>
<keyword evidence="4" id="KW-1185">Reference proteome</keyword>
<feature type="compositionally biased region" description="Gly residues" evidence="1">
    <location>
        <begin position="356"/>
        <end position="379"/>
    </location>
</feature>
<feature type="domain" description="Soluble ligand binding" evidence="2">
    <location>
        <begin position="298"/>
        <end position="352"/>
    </location>
</feature>
<dbReference type="PANTHER" id="PTHR21180:SF32">
    <property type="entry name" value="ENDONUCLEASE_EXONUCLEASE_PHOSPHATASE FAMILY DOMAIN-CONTAINING PROTEIN 1"/>
    <property type="match status" value="1"/>
</dbReference>
<feature type="compositionally biased region" description="Gly residues" evidence="1">
    <location>
        <begin position="104"/>
        <end position="116"/>
    </location>
</feature>
<evidence type="ECO:0000259" key="2">
    <source>
        <dbReference type="Pfam" id="PF10531"/>
    </source>
</evidence>
<organism evidence="3 4">
    <name type="scientific">Streptomyces lunalinharesii</name>
    <dbReference type="NCBI Taxonomy" id="333384"/>
    <lineage>
        <taxon>Bacteria</taxon>
        <taxon>Bacillati</taxon>
        <taxon>Actinomycetota</taxon>
        <taxon>Actinomycetes</taxon>
        <taxon>Kitasatosporales</taxon>
        <taxon>Streptomycetaceae</taxon>
        <taxon>Streptomyces</taxon>
    </lineage>
</organism>
<proteinExistence type="predicted"/>
<feature type="region of interest" description="Disordered" evidence="1">
    <location>
        <begin position="252"/>
        <end position="292"/>
    </location>
</feature>
<feature type="compositionally biased region" description="Basic and acidic residues" evidence="1">
    <location>
        <begin position="152"/>
        <end position="164"/>
    </location>
</feature>
<reference evidence="3 4" key="1">
    <citation type="journal article" date="2019" name="Int. J. Syst. Evol. Microbiol.">
        <title>The Global Catalogue of Microorganisms (GCM) 10K type strain sequencing project: providing services to taxonomists for standard genome sequencing and annotation.</title>
        <authorList>
            <consortium name="The Broad Institute Genomics Platform"/>
            <consortium name="The Broad Institute Genome Sequencing Center for Infectious Disease"/>
            <person name="Wu L."/>
            <person name="Ma J."/>
        </authorList>
    </citation>
    <scope>NUCLEOTIDE SEQUENCE [LARGE SCALE GENOMIC DNA]</scope>
    <source>
        <strain evidence="3 4">JCM 16374</strain>
    </source>
</reference>
<sequence>MSVSLSASGSSGGGSVPSAGAMTSAAPFARWGKRERERAREWKRERMRARAAVIFGAGLEAGDGGEGGDGKGASGAGREAGSGQDPGGGSGRPAQGAGTSAGAAGLGTDTGPGRDGVAGAVPQAQGQGDRADWPGAGAQDAEGPAPRAIGADGRRGRGAARDPHGPSGGPGPFDTRDEPSYAHRAPPRREHDPPGARRSERWRSAVRERLPLWLQLRCGTDAKALAALALVLVVAVGFAVQHFWAATPERVSAPGAERPSAAPGPGTHPPGPTWAAADAPPRGPATSGPPGGAVRMVVVDVAGKVRHPGIHRLPAGSRVTDALAAAGGALRGTELRGLNQARLLTDGEQIVVGEPGAGTTGGAGQSGGGGAGGGAGSGGPPGPAGGPVSLSTATEQQLDALPGVGPVLARHIVEFRTQHGGFTSVDQLRQVTGIGARRLADLRPLVTP</sequence>
<dbReference type="InterPro" id="IPR051675">
    <property type="entry name" value="Endo/Exo/Phosphatase_dom_1"/>
</dbReference>
<dbReference type="InterPro" id="IPR019554">
    <property type="entry name" value="Soluble_ligand-bd"/>
</dbReference>
<protein>
    <recommendedName>
        <fullName evidence="2">Soluble ligand binding domain-containing protein</fullName>
    </recommendedName>
</protein>
<evidence type="ECO:0000313" key="3">
    <source>
        <dbReference type="EMBL" id="GAA2661214.1"/>
    </source>
</evidence>
<name>A0ABN3RUL7_9ACTN</name>
<evidence type="ECO:0000313" key="4">
    <source>
        <dbReference type="Proteomes" id="UP001500994"/>
    </source>
</evidence>
<feature type="region of interest" description="Disordered" evidence="1">
    <location>
        <begin position="1"/>
        <end position="202"/>
    </location>
</feature>
<dbReference type="Pfam" id="PF12836">
    <property type="entry name" value="HHH_3"/>
    <property type="match status" value="1"/>
</dbReference>
<dbReference type="Gene3D" id="1.10.150.320">
    <property type="entry name" value="Photosystem II 12 kDa extrinsic protein"/>
    <property type="match status" value="1"/>
</dbReference>